<dbReference type="Proteomes" id="UP000887575">
    <property type="component" value="Unassembled WGS sequence"/>
</dbReference>
<dbReference type="AlphaFoldDB" id="A0AAF3ENY3"/>
<evidence type="ECO:0000313" key="3">
    <source>
        <dbReference type="WBParaSite" id="MBELARI_LOCUS15770"/>
    </source>
</evidence>
<organism evidence="2 3">
    <name type="scientific">Mesorhabditis belari</name>
    <dbReference type="NCBI Taxonomy" id="2138241"/>
    <lineage>
        <taxon>Eukaryota</taxon>
        <taxon>Metazoa</taxon>
        <taxon>Ecdysozoa</taxon>
        <taxon>Nematoda</taxon>
        <taxon>Chromadorea</taxon>
        <taxon>Rhabditida</taxon>
        <taxon>Rhabditina</taxon>
        <taxon>Rhabditomorpha</taxon>
        <taxon>Rhabditoidea</taxon>
        <taxon>Rhabditidae</taxon>
        <taxon>Mesorhabditinae</taxon>
        <taxon>Mesorhabditis</taxon>
    </lineage>
</organism>
<protein>
    <submittedName>
        <fullName evidence="3">Uncharacterized protein</fullName>
    </submittedName>
</protein>
<evidence type="ECO:0000313" key="2">
    <source>
        <dbReference type="Proteomes" id="UP000887575"/>
    </source>
</evidence>
<proteinExistence type="predicted"/>
<reference evidence="3" key="1">
    <citation type="submission" date="2024-02" db="UniProtKB">
        <authorList>
            <consortium name="WormBaseParasite"/>
        </authorList>
    </citation>
    <scope>IDENTIFICATION</scope>
</reference>
<evidence type="ECO:0000256" key="1">
    <source>
        <dbReference type="SAM" id="MobiDB-lite"/>
    </source>
</evidence>
<dbReference type="WBParaSite" id="MBELARI_LOCUS15770">
    <property type="protein sequence ID" value="MBELARI_LOCUS15770"/>
    <property type="gene ID" value="MBELARI_LOCUS15770"/>
</dbReference>
<name>A0AAF3ENY3_9BILA</name>
<feature type="region of interest" description="Disordered" evidence="1">
    <location>
        <begin position="51"/>
        <end position="71"/>
    </location>
</feature>
<accession>A0AAF3ENY3</accession>
<sequence>MVNPKVQNRVEPKETAIDEPEMLPIDGIVKEIGVTPLKTTVITKSSVSYNHPNAQTIQPAKEHKGNPVFSA</sequence>
<keyword evidence="2" id="KW-1185">Reference proteome</keyword>